<reference evidence="1 2" key="1">
    <citation type="submission" date="2018-05" db="EMBL/GenBank/DDBJ databases">
        <title>Rhodohalobacter halophilus gen. nov., sp. nov., a moderately halophilic member of the family Balneolaceae.</title>
        <authorList>
            <person name="Liu Z.-W."/>
        </authorList>
    </citation>
    <scope>NUCLEOTIDE SEQUENCE [LARGE SCALE GENOMIC DNA]</scope>
    <source>
        <strain evidence="1 2">8A47</strain>
    </source>
</reference>
<protein>
    <submittedName>
        <fullName evidence="1">Uncharacterized protein</fullName>
    </submittedName>
</protein>
<dbReference type="EMBL" id="QGGB01000008">
    <property type="protein sequence ID" value="PWN05921.1"/>
    <property type="molecule type" value="Genomic_DNA"/>
</dbReference>
<proteinExistence type="predicted"/>
<name>A0A316TQG4_9BACT</name>
<organism evidence="1 2">
    <name type="scientific">Rhodohalobacter mucosus</name>
    <dbReference type="NCBI Taxonomy" id="2079485"/>
    <lineage>
        <taxon>Bacteria</taxon>
        <taxon>Pseudomonadati</taxon>
        <taxon>Balneolota</taxon>
        <taxon>Balneolia</taxon>
        <taxon>Balneolales</taxon>
        <taxon>Balneolaceae</taxon>
        <taxon>Rhodohalobacter</taxon>
    </lineage>
</organism>
<evidence type="ECO:0000313" key="2">
    <source>
        <dbReference type="Proteomes" id="UP000245533"/>
    </source>
</evidence>
<accession>A0A316TQG4</accession>
<sequence length="363" mass="41745">MLQRGQYDRAIDKASEKLMKKPDNGKELAVLKEAYELANTFDQERIDFLELEGLEESWVEIYLLYEEMNIRQNKVRRLPSQVRSQFTFVNYDQKIVDSKAAAADVSYRRGEEFLAAGDKLSARQAYNEFEQADLIYPGYRDVVQKMAEAEIAGRNNALFLIENNSGMVVPEFFDSEIKKVTLKELNTLWLNIDTYENESIDYDHFVILNITDISFSPETIERRTFTESREIQDGMRYQLDDNGNVMKDSTGTDIRVPNMITVSAEITETVQLKSAVVGGSLNVYDLRTDQLVKTDNIGVEAVFRHRFGEYSGDRRALSEELQAVMRGREVPFPANEEMMMDAAELLKDRSKAIVARNRRVLES</sequence>
<dbReference type="AlphaFoldDB" id="A0A316TQG4"/>
<keyword evidence="2" id="KW-1185">Reference proteome</keyword>
<evidence type="ECO:0000313" key="1">
    <source>
        <dbReference type="EMBL" id="PWN05921.1"/>
    </source>
</evidence>
<dbReference type="Proteomes" id="UP000245533">
    <property type="component" value="Unassembled WGS sequence"/>
</dbReference>
<gene>
    <name evidence="1" type="ORF">DDZ15_12100</name>
</gene>
<comment type="caution">
    <text evidence="1">The sequence shown here is derived from an EMBL/GenBank/DDBJ whole genome shotgun (WGS) entry which is preliminary data.</text>
</comment>